<dbReference type="RefSeq" id="WP_377508800.1">
    <property type="nucleotide sequence ID" value="NZ_JBHULU010000020.1"/>
</dbReference>
<accession>A0ABW5INU4</accession>
<reference evidence="4" key="1">
    <citation type="journal article" date="2019" name="Int. J. Syst. Evol. Microbiol.">
        <title>The Global Catalogue of Microorganisms (GCM) 10K type strain sequencing project: providing services to taxonomists for standard genome sequencing and annotation.</title>
        <authorList>
            <consortium name="The Broad Institute Genomics Platform"/>
            <consortium name="The Broad Institute Genome Sequencing Center for Infectious Disease"/>
            <person name="Wu L."/>
            <person name="Ma J."/>
        </authorList>
    </citation>
    <scope>NUCLEOTIDE SEQUENCE [LARGE SCALE GENOMIC DNA]</scope>
    <source>
        <strain evidence="4">KCTC 42498</strain>
    </source>
</reference>
<feature type="signal peptide" evidence="1">
    <location>
        <begin position="1"/>
        <end position="22"/>
    </location>
</feature>
<gene>
    <name evidence="3" type="ORF">ACFSRY_14010</name>
</gene>
<dbReference type="Proteomes" id="UP001597544">
    <property type="component" value="Unassembled WGS sequence"/>
</dbReference>
<evidence type="ECO:0000313" key="3">
    <source>
        <dbReference type="EMBL" id="MFD2514988.1"/>
    </source>
</evidence>
<feature type="chain" id="PRO_5045733451" evidence="1">
    <location>
        <begin position="23"/>
        <end position="201"/>
    </location>
</feature>
<keyword evidence="4" id="KW-1185">Reference proteome</keyword>
<sequence>MKKIKRTFALVSFIVLSHQAFAQTSYGIKGGVNWVRLNVNSEDSFYEKWGYNYKPAFHFGIYGKHNLSERFSVNPELLFSNKGYSYDKTSEGPNAYSHLNYLNLPVMAGIKLFNSMDLVLGPEFGYLLNAGAQYNKEQYNKFDVGYALGTNFYAGEKIYLSFRYSYGLTSVINTDKSQLPINGKVDFQNQSYQFSIGYRLK</sequence>
<organism evidence="3 4">
    <name type="scientific">Pontibacter locisalis</name>
    <dbReference type="NCBI Taxonomy" id="1719035"/>
    <lineage>
        <taxon>Bacteria</taxon>
        <taxon>Pseudomonadati</taxon>
        <taxon>Bacteroidota</taxon>
        <taxon>Cytophagia</taxon>
        <taxon>Cytophagales</taxon>
        <taxon>Hymenobacteraceae</taxon>
        <taxon>Pontibacter</taxon>
    </lineage>
</organism>
<proteinExistence type="predicted"/>
<evidence type="ECO:0000259" key="2">
    <source>
        <dbReference type="Pfam" id="PF13568"/>
    </source>
</evidence>
<dbReference type="InterPro" id="IPR025665">
    <property type="entry name" value="Beta-barrel_OMP_2"/>
</dbReference>
<evidence type="ECO:0000256" key="1">
    <source>
        <dbReference type="SAM" id="SignalP"/>
    </source>
</evidence>
<dbReference type="Pfam" id="PF13568">
    <property type="entry name" value="OMP_b-brl_2"/>
    <property type="match status" value="1"/>
</dbReference>
<name>A0ABW5INU4_9BACT</name>
<comment type="caution">
    <text evidence="3">The sequence shown here is derived from an EMBL/GenBank/DDBJ whole genome shotgun (WGS) entry which is preliminary data.</text>
</comment>
<evidence type="ECO:0000313" key="4">
    <source>
        <dbReference type="Proteomes" id="UP001597544"/>
    </source>
</evidence>
<feature type="domain" description="Outer membrane protein beta-barrel" evidence="2">
    <location>
        <begin position="21"/>
        <end position="173"/>
    </location>
</feature>
<dbReference type="EMBL" id="JBHULU010000020">
    <property type="protein sequence ID" value="MFD2514988.1"/>
    <property type="molecule type" value="Genomic_DNA"/>
</dbReference>
<protein>
    <submittedName>
        <fullName evidence="3">Porin family protein</fullName>
    </submittedName>
</protein>
<keyword evidence="1" id="KW-0732">Signal</keyword>